<feature type="coiled-coil region" evidence="1">
    <location>
        <begin position="768"/>
        <end position="900"/>
    </location>
</feature>
<organism evidence="3 4">
    <name type="scientific">Pieris macdunnoughi</name>
    <dbReference type="NCBI Taxonomy" id="345717"/>
    <lineage>
        <taxon>Eukaryota</taxon>
        <taxon>Metazoa</taxon>
        <taxon>Ecdysozoa</taxon>
        <taxon>Arthropoda</taxon>
        <taxon>Hexapoda</taxon>
        <taxon>Insecta</taxon>
        <taxon>Pterygota</taxon>
        <taxon>Neoptera</taxon>
        <taxon>Endopterygota</taxon>
        <taxon>Lepidoptera</taxon>
        <taxon>Glossata</taxon>
        <taxon>Ditrysia</taxon>
        <taxon>Papilionoidea</taxon>
        <taxon>Pieridae</taxon>
        <taxon>Pierinae</taxon>
        <taxon>Pieris</taxon>
    </lineage>
</organism>
<feature type="coiled-coil region" evidence="1">
    <location>
        <begin position="544"/>
        <end position="631"/>
    </location>
</feature>
<keyword evidence="1" id="KW-0175">Coiled coil</keyword>
<accession>A0A821YAK7</accession>
<evidence type="ECO:0000313" key="4">
    <source>
        <dbReference type="Proteomes" id="UP000663880"/>
    </source>
</evidence>
<keyword evidence="4" id="KW-1185">Reference proteome</keyword>
<feature type="coiled-coil region" evidence="1">
    <location>
        <begin position="456"/>
        <end position="518"/>
    </location>
</feature>
<proteinExistence type="predicted"/>
<evidence type="ECO:0000256" key="1">
    <source>
        <dbReference type="SAM" id="Coils"/>
    </source>
</evidence>
<dbReference type="OrthoDB" id="8197438at2759"/>
<dbReference type="PANTHER" id="PTHR43941">
    <property type="entry name" value="STRUCTURAL MAINTENANCE OF CHROMOSOMES PROTEIN 2"/>
    <property type="match status" value="1"/>
</dbReference>
<feature type="compositionally biased region" description="Low complexity" evidence="2">
    <location>
        <begin position="166"/>
        <end position="184"/>
    </location>
</feature>
<feature type="compositionally biased region" description="Polar residues" evidence="2">
    <location>
        <begin position="185"/>
        <end position="201"/>
    </location>
</feature>
<feature type="compositionally biased region" description="Polar residues" evidence="2">
    <location>
        <begin position="141"/>
        <end position="161"/>
    </location>
</feature>
<dbReference type="Proteomes" id="UP000663880">
    <property type="component" value="Unassembled WGS sequence"/>
</dbReference>
<sequence>MSTTVKSHKDKPHTAAPRLAPRPTAASAARAAKNATNRNLTTPSTRLSPVRSPPSPTSSRVRTAILKSGKTDSKTDIKVQDRHEIVYEVAEINVDKVENVPVVAFAEIHQNNIEEMTVVEENYNIEQEDAQLVVINETIDETQPQTPINSRPQTPLVSRPQTPKARPVTPRMSSRPSTPSQQRTNTPCSRPNTPQKATSRPKTPLKTIRPVTPTNEPRSNQISNDNDIKSVYSAKQKQFHRLKKELDLKQQAVLEVFETLRSLHERLLNEGHLASGEGAPELVLCNVADWTEEEIHELCRQSTTTDGAVELFNSSIPLDENFLTNAECKAMNIPSCFAELCLQAFAARQELIDWVKRYIEKEEEPDSDAIDRIDAYNKRGLEMCEALRDLKARADDAVETITLLSKRACSERATLISVGESLIREVARLRQDIETRATVVTEVRETPADEETKKVLAETRRELEDEQAAKTAMKDKLAASEAQVRQQRMRISKMDRQLREAEASITTLTSTVKSLEDQGRQREVQLEARARKWRDSVKTGEVTNTHLVQQRDALEAEVADLKDQIKSMTAQHKSSVQELNNQLKELNLALEAERETTQREVGFKNALQEELNESRNTIEELHAKIDEYERNKPNPDLPTEREMDLWAELQATKDTLRMTEDEVIACKREKVRFLETMTKIADTENEMALQQKLAAELLSKEEIIGKMQTQLRDLTKNIKLHEQKVVQYEKYVHDLQAHNRALINSQDTSGGICYPELQQEVMTLKMSLLDAVHRNEELSEMLAQKEQQLEQQDKTARTQARFLKIREELINVLKNKEMEQTRELSALQQDLDHRMKIVDGVNKQIAAKADEIQELFATLETKQQQIHRLEKIVLALEDQQRRAQVQRTRHETKIAALEHELAAGGNRKDRKFIFF</sequence>
<dbReference type="AlphaFoldDB" id="A0A821YAK7"/>
<dbReference type="PANTHER" id="PTHR43941:SF1">
    <property type="entry name" value="STRUCTURAL MAINTENANCE OF CHROMOSOMES PROTEIN 2"/>
    <property type="match status" value="1"/>
</dbReference>
<feature type="coiled-coil region" evidence="1">
    <location>
        <begin position="680"/>
        <end position="731"/>
    </location>
</feature>
<gene>
    <name evidence="3" type="ORF">PMACD_LOCUS16111</name>
</gene>
<feature type="compositionally biased region" description="Basic residues" evidence="2">
    <location>
        <begin position="1"/>
        <end position="11"/>
    </location>
</feature>
<protein>
    <submittedName>
        <fullName evidence="3">Uncharacterized protein</fullName>
    </submittedName>
</protein>
<dbReference type="EMBL" id="CAJOBZ010000077">
    <property type="protein sequence ID" value="CAF4955061.1"/>
    <property type="molecule type" value="Genomic_DNA"/>
</dbReference>
<feature type="compositionally biased region" description="Low complexity" evidence="2">
    <location>
        <begin position="14"/>
        <end position="50"/>
    </location>
</feature>
<name>A0A821YAK7_9NEOP</name>
<feature type="compositionally biased region" description="Polar residues" evidence="2">
    <location>
        <begin position="212"/>
        <end position="225"/>
    </location>
</feature>
<feature type="region of interest" description="Disordered" evidence="2">
    <location>
        <begin position="1"/>
        <end position="75"/>
    </location>
</feature>
<feature type="region of interest" description="Disordered" evidence="2">
    <location>
        <begin position="140"/>
        <end position="225"/>
    </location>
</feature>
<reference evidence="3" key="1">
    <citation type="submission" date="2021-02" db="EMBL/GenBank/DDBJ databases">
        <authorList>
            <person name="Steward A R."/>
        </authorList>
    </citation>
    <scope>NUCLEOTIDE SEQUENCE</scope>
</reference>
<evidence type="ECO:0000313" key="3">
    <source>
        <dbReference type="EMBL" id="CAF4955061.1"/>
    </source>
</evidence>
<evidence type="ECO:0000256" key="2">
    <source>
        <dbReference type="SAM" id="MobiDB-lite"/>
    </source>
</evidence>
<comment type="caution">
    <text evidence="3">The sequence shown here is derived from an EMBL/GenBank/DDBJ whole genome shotgun (WGS) entry which is preliminary data.</text>
</comment>